<name>A0A9X1ZDN6_9GAMM</name>
<dbReference type="PANTHER" id="PTHR37950">
    <property type="entry name" value="4-HYDROXYPHENYLACETATE CATABOLISM PROTEIN"/>
    <property type="match status" value="1"/>
</dbReference>
<dbReference type="RefSeq" id="WP_248950859.1">
    <property type="nucleotide sequence ID" value="NZ_JAKILB010000009.1"/>
</dbReference>
<dbReference type="Pfam" id="PF02962">
    <property type="entry name" value="CHMI"/>
    <property type="match status" value="1"/>
</dbReference>
<dbReference type="SUPFAM" id="SSF55331">
    <property type="entry name" value="Tautomerase/MIF"/>
    <property type="match status" value="1"/>
</dbReference>
<accession>A0A9X1ZDN6</accession>
<organism evidence="1 2">
    <name type="scientific">Shewanella pneumatophori</name>
    <dbReference type="NCBI Taxonomy" id="314092"/>
    <lineage>
        <taxon>Bacteria</taxon>
        <taxon>Pseudomonadati</taxon>
        <taxon>Pseudomonadota</taxon>
        <taxon>Gammaproteobacteria</taxon>
        <taxon>Alteromonadales</taxon>
        <taxon>Shewanellaceae</taxon>
        <taxon>Shewanella</taxon>
    </lineage>
</organism>
<dbReference type="AlphaFoldDB" id="A0A9X1ZDN6"/>
<protein>
    <submittedName>
        <fullName evidence="1">5-carboxymethyl-2-hydroxymuconate Delta-isomerase</fullName>
    </submittedName>
</protein>
<dbReference type="Gene3D" id="3.30.429.10">
    <property type="entry name" value="Macrophage Migration Inhibitory Factor"/>
    <property type="match status" value="1"/>
</dbReference>
<dbReference type="CDD" id="cd00580">
    <property type="entry name" value="CHMI"/>
    <property type="match status" value="1"/>
</dbReference>
<keyword evidence="2" id="KW-1185">Reference proteome</keyword>
<dbReference type="GO" id="GO:0008704">
    <property type="term" value="F:5-carboxymethyl-2-hydroxymuconate delta-isomerase activity"/>
    <property type="evidence" value="ECO:0007669"/>
    <property type="project" value="InterPro"/>
</dbReference>
<sequence>MPHCTIEYSAPLAQQLSIEALVTASHRGLIESELFEPKAIKTRAHACDYYQVGEDVNNHFIHLNIAIMPGRTDEQKALLLERVYDAIALITATVSSVTIEIVDIKQQHYFKALN</sequence>
<proteinExistence type="predicted"/>
<dbReference type="InterPro" id="IPR014347">
    <property type="entry name" value="Tautomerase/MIF_sf"/>
</dbReference>
<evidence type="ECO:0000313" key="1">
    <source>
        <dbReference type="EMBL" id="MCL1139763.1"/>
    </source>
</evidence>
<gene>
    <name evidence="1" type="ORF">L2740_14545</name>
</gene>
<evidence type="ECO:0000313" key="2">
    <source>
        <dbReference type="Proteomes" id="UP001139293"/>
    </source>
</evidence>
<comment type="caution">
    <text evidence="1">The sequence shown here is derived from an EMBL/GenBank/DDBJ whole genome shotgun (WGS) entry which is preliminary data.</text>
</comment>
<dbReference type="Proteomes" id="UP001139293">
    <property type="component" value="Unassembled WGS sequence"/>
</dbReference>
<dbReference type="PANTHER" id="PTHR37950:SF1">
    <property type="entry name" value="4-HYDROXYPHENYLACETATE CATABOLISM PROTEIN"/>
    <property type="match status" value="1"/>
</dbReference>
<reference evidence="1" key="1">
    <citation type="submission" date="2022-01" db="EMBL/GenBank/DDBJ databases">
        <title>Whole genome-based taxonomy of the Shewanellaceae.</title>
        <authorList>
            <person name="Martin-Rodriguez A.J."/>
        </authorList>
    </citation>
    <scope>NUCLEOTIDE SEQUENCE</scope>
    <source>
        <strain evidence="1">KCTC 23973</strain>
    </source>
</reference>
<dbReference type="EMBL" id="JAKILB010000009">
    <property type="protein sequence ID" value="MCL1139763.1"/>
    <property type="molecule type" value="Genomic_DNA"/>
</dbReference>
<dbReference type="InterPro" id="IPR004220">
    <property type="entry name" value="5-COMe_2-OHmuconate_Isoase"/>
</dbReference>